<keyword evidence="5" id="KW-0735">Signal-anchor</keyword>
<evidence type="ECO:0000256" key="1">
    <source>
        <dbReference type="ARBA" id="ARBA00004643"/>
    </source>
</evidence>
<dbReference type="PROSITE" id="PS00636">
    <property type="entry name" value="DNAJ_1"/>
    <property type="match status" value="1"/>
</dbReference>
<sequence>MGIDGHGGRGGSGSRWLEIAERLLGARDLVGSKRFAERAMEAEPLLDGVDQVLAVADVLLAGQRRINNHVDWYAVLQLLPPSASSDGSDAADIRRQYRRLALLLHHDRNRSPGADAAFRLVADAFAVLSNPDKKSLFDAEIRIAAAAAAAAASKPSPSPSPVTAEPFWTKCPTCCNVHMFAGEYLNLSLRCPTCRQPFLATELSSPPPVVPGTDMYYCSWGFFPLGNGKKENINEPQWAMPAMNKKTMSEKKVEVGLKKRPLGGRNSGKGTGSSGISISGPVARLGSGMKPINLEAVEVEEAEEEEEVVRGININEEYKSLDGVHEDANDSLSFHIDVDATNDILGNLHNLPFLKEDDIPLRMPYSTYHVRRCRHIKLCPCGTRGSTWGHLLPHRSAWTHSFETHLSVKYTSSGSDLNRSPTRTDLPVRLFYLVDFSCSSDRPSRSRGEARRSANSEICGSQREEAKAKMIDDQDLGFFANFLGIFIFILVIAYHYVMADPKYEGN</sequence>
<evidence type="ECO:0000313" key="11">
    <source>
        <dbReference type="EMBL" id="THU64233.1"/>
    </source>
</evidence>
<protein>
    <recommendedName>
        <fullName evidence="10">J domain-containing protein</fullName>
    </recommendedName>
</protein>
<comment type="similarity">
    <text evidence="2">Belongs to the OST4 family.</text>
</comment>
<proteinExistence type="inferred from homology"/>
<dbReference type="PANTHER" id="PTHR45496:SF1">
    <property type="entry name" value="CHAPERONE DNAJ-DOMAIN SUPERFAMILY PROTEIN"/>
    <property type="match status" value="1"/>
</dbReference>
<dbReference type="SUPFAM" id="SSF103464">
    <property type="entry name" value="Oligosaccharyltransferase subunit ost4p"/>
    <property type="match status" value="1"/>
</dbReference>
<evidence type="ECO:0000259" key="10">
    <source>
        <dbReference type="PROSITE" id="PS50076"/>
    </source>
</evidence>
<dbReference type="InterPro" id="IPR018943">
    <property type="entry name" value="Oligosaccaryltransferase"/>
</dbReference>
<dbReference type="GO" id="GO:0005789">
    <property type="term" value="C:endoplasmic reticulum membrane"/>
    <property type="evidence" value="ECO:0007669"/>
    <property type="project" value="UniProtKB-SubCell"/>
</dbReference>
<organism evidence="11 12">
    <name type="scientific">Musa balbisiana</name>
    <name type="common">Banana</name>
    <dbReference type="NCBI Taxonomy" id="52838"/>
    <lineage>
        <taxon>Eukaryota</taxon>
        <taxon>Viridiplantae</taxon>
        <taxon>Streptophyta</taxon>
        <taxon>Embryophyta</taxon>
        <taxon>Tracheophyta</taxon>
        <taxon>Spermatophyta</taxon>
        <taxon>Magnoliopsida</taxon>
        <taxon>Liliopsida</taxon>
        <taxon>Zingiberales</taxon>
        <taxon>Musaceae</taxon>
        <taxon>Musa</taxon>
    </lineage>
</organism>
<accession>A0A4S8JPH7</accession>
<comment type="subcellular location">
    <subcellularLocation>
        <location evidence="1">Endoplasmic reticulum membrane</location>
        <topology evidence="1">Single-pass type III membrane protein</topology>
    </subcellularLocation>
</comment>
<keyword evidence="7 9" id="KW-0472">Membrane</keyword>
<evidence type="ECO:0000256" key="3">
    <source>
        <dbReference type="ARBA" id="ARBA00022692"/>
    </source>
</evidence>
<dbReference type="Gene3D" id="1.10.287.110">
    <property type="entry name" value="DnaJ domain"/>
    <property type="match status" value="1"/>
</dbReference>
<feature type="domain" description="J" evidence="10">
    <location>
        <begin position="71"/>
        <end position="141"/>
    </location>
</feature>
<name>A0A4S8JPH7_MUSBA</name>
<dbReference type="SMART" id="SM00271">
    <property type="entry name" value="DnaJ"/>
    <property type="match status" value="1"/>
</dbReference>
<feature type="transmembrane region" description="Helical" evidence="9">
    <location>
        <begin position="476"/>
        <end position="497"/>
    </location>
</feature>
<evidence type="ECO:0000256" key="7">
    <source>
        <dbReference type="ARBA" id="ARBA00023136"/>
    </source>
</evidence>
<feature type="region of interest" description="Disordered" evidence="8">
    <location>
        <begin position="259"/>
        <end position="278"/>
    </location>
</feature>
<dbReference type="InterPro" id="IPR018253">
    <property type="entry name" value="DnaJ_domain_CS"/>
</dbReference>
<dbReference type="InterPro" id="IPR036330">
    <property type="entry name" value="Ost4p_sf"/>
</dbReference>
<gene>
    <name evidence="11" type="ORF">C4D60_Mb01t24320</name>
</gene>
<comment type="caution">
    <text evidence="11">The sequence shown here is derived from an EMBL/GenBank/DDBJ whole genome shotgun (WGS) entry which is preliminary data.</text>
</comment>
<dbReference type="PROSITE" id="PS50076">
    <property type="entry name" value="DNAJ_2"/>
    <property type="match status" value="1"/>
</dbReference>
<evidence type="ECO:0000256" key="9">
    <source>
        <dbReference type="SAM" id="Phobius"/>
    </source>
</evidence>
<evidence type="ECO:0000256" key="4">
    <source>
        <dbReference type="ARBA" id="ARBA00022824"/>
    </source>
</evidence>
<dbReference type="SUPFAM" id="SSF46565">
    <property type="entry name" value="Chaperone J-domain"/>
    <property type="match status" value="1"/>
</dbReference>
<dbReference type="PANTHER" id="PTHR45496">
    <property type="entry name" value="CHAPERONE DNAJ-DOMAIN SUPERFAMILY PROTEIN"/>
    <property type="match status" value="1"/>
</dbReference>
<keyword evidence="6 9" id="KW-1133">Transmembrane helix</keyword>
<reference evidence="11 12" key="1">
    <citation type="journal article" date="2019" name="Nat. Plants">
        <title>Genome sequencing of Musa balbisiana reveals subgenome evolution and function divergence in polyploid bananas.</title>
        <authorList>
            <person name="Yao X."/>
        </authorList>
    </citation>
    <scope>NUCLEOTIDE SEQUENCE [LARGE SCALE GENOMIC DNA]</scope>
    <source>
        <strain evidence="12">cv. DH-PKW</strain>
        <tissue evidence="11">Leaves</tissue>
    </source>
</reference>
<evidence type="ECO:0000256" key="5">
    <source>
        <dbReference type="ARBA" id="ARBA00022968"/>
    </source>
</evidence>
<evidence type="ECO:0000256" key="8">
    <source>
        <dbReference type="SAM" id="MobiDB-lite"/>
    </source>
</evidence>
<dbReference type="Proteomes" id="UP000317650">
    <property type="component" value="Chromosome 1"/>
</dbReference>
<dbReference type="CDD" id="cd06257">
    <property type="entry name" value="DnaJ"/>
    <property type="match status" value="1"/>
</dbReference>
<keyword evidence="4" id="KW-0256">Endoplasmic reticulum</keyword>
<dbReference type="InterPro" id="IPR053052">
    <property type="entry name" value="Imprinting_Balance_Reg"/>
</dbReference>
<dbReference type="InterPro" id="IPR036869">
    <property type="entry name" value="J_dom_sf"/>
</dbReference>
<dbReference type="InterPro" id="IPR001623">
    <property type="entry name" value="DnaJ_domain"/>
</dbReference>
<evidence type="ECO:0000256" key="6">
    <source>
        <dbReference type="ARBA" id="ARBA00022989"/>
    </source>
</evidence>
<keyword evidence="3 9" id="KW-0812">Transmembrane</keyword>
<dbReference type="STRING" id="52838.A0A4S8JPH7"/>
<dbReference type="AlphaFoldDB" id="A0A4S8JPH7"/>
<evidence type="ECO:0000256" key="2">
    <source>
        <dbReference type="ARBA" id="ARBA00007685"/>
    </source>
</evidence>
<dbReference type="EMBL" id="PYDT01000004">
    <property type="protein sequence ID" value="THU64233.1"/>
    <property type="molecule type" value="Genomic_DNA"/>
</dbReference>
<evidence type="ECO:0000313" key="12">
    <source>
        <dbReference type="Proteomes" id="UP000317650"/>
    </source>
</evidence>
<keyword evidence="12" id="KW-1185">Reference proteome</keyword>
<dbReference type="Pfam" id="PF00226">
    <property type="entry name" value="DnaJ"/>
    <property type="match status" value="1"/>
</dbReference>
<dbReference type="Pfam" id="PF10215">
    <property type="entry name" value="Ost4"/>
    <property type="match status" value="1"/>
</dbReference>